<dbReference type="PANTHER" id="PTHR46401:SF2">
    <property type="entry name" value="GLYCOSYLTRANSFERASE WBBK-RELATED"/>
    <property type="match status" value="1"/>
</dbReference>
<evidence type="ECO:0000259" key="2">
    <source>
        <dbReference type="Pfam" id="PF00534"/>
    </source>
</evidence>
<reference evidence="4" key="1">
    <citation type="journal article" date="2019" name="Int. J. Syst. Evol. Microbiol.">
        <title>The Global Catalogue of Microorganisms (GCM) 10K type strain sequencing project: providing services to taxonomists for standard genome sequencing and annotation.</title>
        <authorList>
            <consortium name="The Broad Institute Genomics Platform"/>
            <consortium name="The Broad Institute Genome Sequencing Center for Infectious Disease"/>
            <person name="Wu L."/>
            <person name="Ma J."/>
        </authorList>
    </citation>
    <scope>NUCLEOTIDE SEQUENCE [LARGE SCALE GENOMIC DNA]</scope>
    <source>
        <strain evidence="4">JCM 17543</strain>
    </source>
</reference>
<evidence type="ECO:0000256" key="1">
    <source>
        <dbReference type="ARBA" id="ARBA00022679"/>
    </source>
</evidence>
<keyword evidence="1" id="KW-0808">Transferase</keyword>
<dbReference type="InterPro" id="IPR001296">
    <property type="entry name" value="Glyco_trans_1"/>
</dbReference>
<feature type="domain" description="Glycosyl transferase family 1" evidence="2">
    <location>
        <begin position="2"/>
        <end position="132"/>
    </location>
</feature>
<gene>
    <name evidence="3" type="ORF">GCM10022276_13980</name>
</gene>
<evidence type="ECO:0000313" key="4">
    <source>
        <dbReference type="Proteomes" id="UP001500827"/>
    </source>
</evidence>
<dbReference type="Pfam" id="PF00534">
    <property type="entry name" value="Glycos_transf_1"/>
    <property type="match status" value="1"/>
</dbReference>
<dbReference type="SUPFAM" id="SSF53756">
    <property type="entry name" value="UDP-Glycosyltransferase/glycogen phosphorylase"/>
    <property type="match status" value="1"/>
</dbReference>
<dbReference type="EMBL" id="BAABBM010000001">
    <property type="protein sequence ID" value="GAA3896183.1"/>
    <property type="molecule type" value="Genomic_DNA"/>
</dbReference>
<sequence length="162" mass="18053">MLLQLWSRLVEKFGEGAPQLIIIGQRGWECDQVFDVLDQPGRIRGKVAELGRCSDQDLAIQLAKARAVLFPSLAEGYGLPLAESLRAGVPVIASDLPVFREIAGEIPEYLDPSDIQAWEDAIIDYSDKKHSRRVAHLARLKDFNAPTWQSHFAAIDAWMATL</sequence>
<organism evidence="3 4">
    <name type="scientific">Sphingomonas limnosediminicola</name>
    <dbReference type="NCBI Taxonomy" id="940133"/>
    <lineage>
        <taxon>Bacteria</taxon>
        <taxon>Pseudomonadati</taxon>
        <taxon>Pseudomonadota</taxon>
        <taxon>Alphaproteobacteria</taxon>
        <taxon>Sphingomonadales</taxon>
        <taxon>Sphingomonadaceae</taxon>
        <taxon>Sphingomonas</taxon>
    </lineage>
</organism>
<dbReference type="Gene3D" id="3.40.50.2000">
    <property type="entry name" value="Glycogen Phosphorylase B"/>
    <property type="match status" value="1"/>
</dbReference>
<evidence type="ECO:0000313" key="3">
    <source>
        <dbReference type="EMBL" id="GAA3896183.1"/>
    </source>
</evidence>
<proteinExistence type="predicted"/>
<name>A0ABP7L8G5_9SPHN</name>
<dbReference type="PANTHER" id="PTHR46401">
    <property type="entry name" value="GLYCOSYLTRANSFERASE WBBK-RELATED"/>
    <property type="match status" value="1"/>
</dbReference>
<accession>A0ABP7L8G5</accession>
<dbReference type="Proteomes" id="UP001500827">
    <property type="component" value="Unassembled WGS sequence"/>
</dbReference>
<keyword evidence="4" id="KW-1185">Reference proteome</keyword>
<protein>
    <recommendedName>
        <fullName evidence="2">Glycosyl transferase family 1 domain-containing protein</fullName>
    </recommendedName>
</protein>
<comment type="caution">
    <text evidence="3">The sequence shown here is derived from an EMBL/GenBank/DDBJ whole genome shotgun (WGS) entry which is preliminary data.</text>
</comment>